<sequence>MVVNPRRMRRYVWLLALFVPASMLVFYAHLSPHYESLPDLPALPRVQLQINPKEPVPETAYLPDCICGTTARGRHLCEIYGEHALRASKLVEGSGARMRNLLARLNQGMDLTIGVLGGSVSACRGVHPTPEHPEGDPAGPGCYHSVVNEWFKETFPNLTADAPPGQGCRSDHPRVRRERPGLIRVLLELPNQPALLILGAWAPKVAQEQGWADPQVFHVPIANYFDVPYVSLKRVIFDHYARYPKSTAEAFFLSDRLHPNARGHRLLADIVIGYLESQLCELARHGLPSVPDQKLTLASTEPSSFFVEVDANIAQPPGSIDWTRVPDDWERTWSLEEMHAIGDEKRHFALPTSPYAVRSLGMFTPLELFVDPEQLDPETGDAVLHTLQPKPFCADANDREHPMTPRIAEGWKAWDWHDEKHYWISDTPGSRITVDIQVNAGRVAIYYFRSAQYSLGDALCWVDDNERGAVRLPGYWSRAYNMAVVKYIDQRVTKGAHYVTCEIAANSSHPLEPDASHFRLVAVMAT</sequence>
<dbReference type="GeneID" id="25984978"/>
<gene>
    <name evidence="2" type="ORF">A1Q1_01464</name>
</gene>
<dbReference type="InterPro" id="IPR036514">
    <property type="entry name" value="SGNH_hydro_sf"/>
</dbReference>
<organism evidence="2 3">
    <name type="scientific">Trichosporon asahii var. asahii (strain ATCC 90039 / CBS 2479 / JCM 2466 / KCTC 7840 / NBRC 103889/ NCYC 2677 / UAMH 7654)</name>
    <name type="common">Yeast</name>
    <dbReference type="NCBI Taxonomy" id="1186058"/>
    <lineage>
        <taxon>Eukaryota</taxon>
        <taxon>Fungi</taxon>
        <taxon>Dikarya</taxon>
        <taxon>Basidiomycota</taxon>
        <taxon>Agaricomycotina</taxon>
        <taxon>Tremellomycetes</taxon>
        <taxon>Trichosporonales</taxon>
        <taxon>Trichosporonaceae</taxon>
        <taxon>Trichosporon</taxon>
    </lineage>
</organism>
<accession>J6F2M3</accession>
<reference evidence="2 3" key="1">
    <citation type="journal article" date="2012" name="Eukaryot. Cell">
        <title>Draft genome sequence of CBS 2479, the standard type strain of Trichosporon asahii.</title>
        <authorList>
            <person name="Yang R.Y."/>
            <person name="Li H.T."/>
            <person name="Zhu H."/>
            <person name="Zhou G.P."/>
            <person name="Wang M."/>
            <person name="Wang L."/>
        </authorList>
    </citation>
    <scope>NUCLEOTIDE SEQUENCE [LARGE SCALE GENOMIC DNA]</scope>
    <source>
        <strain evidence="3">ATCC 90039 / CBS 2479 / JCM 2466 / KCTC 7840 / NCYC 2677 / UAMH 7654</strain>
    </source>
</reference>
<proteinExistence type="predicted"/>
<evidence type="ECO:0000256" key="1">
    <source>
        <dbReference type="SAM" id="Phobius"/>
    </source>
</evidence>
<dbReference type="KEGG" id="tasa:A1Q1_01464"/>
<dbReference type="PANTHER" id="PTHR34407">
    <property type="entry name" value="EXPRESSED PROTEIN"/>
    <property type="match status" value="1"/>
</dbReference>
<keyword evidence="1" id="KW-0812">Transmembrane</keyword>
<keyword evidence="1" id="KW-1133">Transmembrane helix</keyword>
<name>J6F2M3_TRIAS</name>
<dbReference type="HOGENOM" id="CLU_034125_1_0_1"/>
<protein>
    <recommendedName>
        <fullName evidence="4">Capsular associated protein</fullName>
    </recommendedName>
</protein>
<evidence type="ECO:0000313" key="3">
    <source>
        <dbReference type="Proteomes" id="UP000002748"/>
    </source>
</evidence>
<dbReference type="AlphaFoldDB" id="J6F2M3"/>
<evidence type="ECO:0008006" key="4">
    <source>
        <dbReference type="Google" id="ProtNLM"/>
    </source>
</evidence>
<dbReference type="VEuPathDB" id="FungiDB:A1Q1_01464"/>
<dbReference type="Gene3D" id="3.40.50.1110">
    <property type="entry name" value="SGNH hydrolase"/>
    <property type="match status" value="1"/>
</dbReference>
<dbReference type="Proteomes" id="UP000002748">
    <property type="component" value="Unassembled WGS sequence"/>
</dbReference>
<dbReference type="EMBL" id="ALBS01000171">
    <property type="protein sequence ID" value="EJT49442.1"/>
    <property type="molecule type" value="Genomic_DNA"/>
</dbReference>
<dbReference type="PANTHER" id="PTHR34407:SF1">
    <property type="entry name" value="SGNH HYDROLASE-TYPE ESTERASE DOMAIN-CONTAINING PROTEIN"/>
    <property type="match status" value="1"/>
</dbReference>
<keyword evidence="1" id="KW-0472">Membrane</keyword>
<dbReference type="RefSeq" id="XP_014179978.1">
    <property type="nucleotide sequence ID" value="XM_014324503.1"/>
</dbReference>
<feature type="transmembrane region" description="Helical" evidence="1">
    <location>
        <begin position="12"/>
        <end position="30"/>
    </location>
</feature>
<dbReference type="OrthoDB" id="544608at2759"/>
<comment type="caution">
    <text evidence="2">The sequence shown here is derived from an EMBL/GenBank/DDBJ whole genome shotgun (WGS) entry which is preliminary data.</text>
</comment>
<dbReference type="SUPFAM" id="SSF52266">
    <property type="entry name" value="SGNH hydrolase"/>
    <property type="match status" value="1"/>
</dbReference>
<evidence type="ECO:0000313" key="2">
    <source>
        <dbReference type="EMBL" id="EJT49442.1"/>
    </source>
</evidence>